<sequence length="579" mass="64112">MKRNFKIMLLGLFSIFLCLWACNKDSLVRSTSNAVNMTQYLKDNPDDFSELTKVLSLSGTASFLNAYGSYTLFAPTNTAIKTYLQEKGKAAVEEISADDWKSFIRLHLLEDSIPTSRFTDGKLFNLTMFGQYLTTSSENVGGITKIRINKQANVVKSNISVGNGLIHSVDHVLSPATLSLAQTIEANPQYSIFTQALKETGLYDQLNLLPANNPDEKKKWLTVIAETDEAFKAAGINSYAALKDKFSNTGNPKLATDSLHLFLDYHILYEAKYLADIITSSAHNTLAPLEVLTSKLTGETAMMNDDTFNGVYERGFSLLRDKSDVTTTNGVVHQSSAHFAIKLRSPYRVEFDVASFPELIKNTQYYKRQTYEFSVAEAGALADVKFSGPESKLIYRYGTGQSTSKTSYNVDVLIVPLVPGGESSRAEWVEFRTPLLIKGKYKVWIGIYVQAEGATTLEVQALIGVDGSTDRVPLANARTLSFTVKRPGINKTVNGVTVIDTEAEEAVGFKTYMENTSGSQVAKLMGVADIQQTGRYWLRLKAINGKQNTNNIDMIQFIPINEDQQYPKYKPDGTKILAP</sequence>
<dbReference type="GO" id="GO:0005615">
    <property type="term" value="C:extracellular space"/>
    <property type="evidence" value="ECO:0007669"/>
    <property type="project" value="TreeGrafter"/>
</dbReference>
<evidence type="ECO:0000259" key="1">
    <source>
        <dbReference type="PROSITE" id="PS50213"/>
    </source>
</evidence>
<evidence type="ECO:0000313" key="2">
    <source>
        <dbReference type="EMBL" id="TKC61420.1"/>
    </source>
</evidence>
<dbReference type="Proteomes" id="UP000309594">
    <property type="component" value="Unassembled WGS sequence"/>
</dbReference>
<dbReference type="InterPro" id="IPR050904">
    <property type="entry name" value="Adhesion/Biosynth-related"/>
</dbReference>
<dbReference type="RefSeq" id="WP_136880448.1">
    <property type="nucleotide sequence ID" value="NZ_SWDX01000004.1"/>
</dbReference>
<dbReference type="InterPro" id="IPR036378">
    <property type="entry name" value="FAS1_dom_sf"/>
</dbReference>
<dbReference type="InterPro" id="IPR000782">
    <property type="entry name" value="FAS1_domain"/>
</dbReference>
<reference evidence="2 3" key="1">
    <citation type="submission" date="2019-04" db="EMBL/GenBank/DDBJ databases">
        <title>Pedobacter sp. RP-1-16 sp. nov., isolated from Arctic soil.</title>
        <authorList>
            <person name="Dahal R.H."/>
            <person name="Kim D.-U."/>
        </authorList>
    </citation>
    <scope>NUCLEOTIDE SEQUENCE [LARGE SCALE GENOMIC DNA]</scope>
    <source>
        <strain evidence="2 3">RP-1-16</strain>
    </source>
</reference>
<dbReference type="EMBL" id="SWDX01000004">
    <property type="protein sequence ID" value="TKC61420.1"/>
    <property type="molecule type" value="Genomic_DNA"/>
</dbReference>
<protein>
    <submittedName>
        <fullName evidence="2">Fasciclin domain-containing protein</fullName>
    </submittedName>
</protein>
<dbReference type="AlphaFoldDB" id="A0A4U1GEL7"/>
<dbReference type="SUPFAM" id="SSF82153">
    <property type="entry name" value="FAS1 domain"/>
    <property type="match status" value="2"/>
</dbReference>
<organism evidence="2 3">
    <name type="scientific">Pedobacter hiemivivus</name>
    <dbReference type="NCBI Taxonomy" id="2530454"/>
    <lineage>
        <taxon>Bacteria</taxon>
        <taxon>Pseudomonadati</taxon>
        <taxon>Bacteroidota</taxon>
        <taxon>Sphingobacteriia</taxon>
        <taxon>Sphingobacteriales</taxon>
        <taxon>Sphingobacteriaceae</taxon>
        <taxon>Pedobacter</taxon>
    </lineage>
</organism>
<gene>
    <name evidence="2" type="ORF">FBD94_12875</name>
</gene>
<evidence type="ECO:0000313" key="3">
    <source>
        <dbReference type="Proteomes" id="UP000309594"/>
    </source>
</evidence>
<dbReference type="Gene3D" id="2.30.180.10">
    <property type="entry name" value="FAS1 domain"/>
    <property type="match status" value="2"/>
</dbReference>
<proteinExistence type="predicted"/>
<dbReference type="SMART" id="SM00554">
    <property type="entry name" value="FAS1"/>
    <property type="match status" value="2"/>
</dbReference>
<comment type="caution">
    <text evidence="2">The sequence shown here is derived from an EMBL/GenBank/DDBJ whole genome shotgun (WGS) entry which is preliminary data.</text>
</comment>
<dbReference type="Pfam" id="PF02469">
    <property type="entry name" value="Fasciclin"/>
    <property type="match status" value="2"/>
</dbReference>
<feature type="domain" description="FAS1" evidence="1">
    <location>
        <begin position="35"/>
        <end position="173"/>
    </location>
</feature>
<name>A0A4U1GEL7_9SPHI</name>
<accession>A0A4U1GEL7</accession>
<dbReference type="PANTHER" id="PTHR10900">
    <property type="entry name" value="PERIOSTIN-RELATED"/>
    <property type="match status" value="1"/>
</dbReference>
<dbReference type="PANTHER" id="PTHR10900:SF77">
    <property type="entry name" value="FI19380P1"/>
    <property type="match status" value="1"/>
</dbReference>
<feature type="domain" description="FAS1" evidence="1">
    <location>
        <begin position="177"/>
        <end position="339"/>
    </location>
</feature>
<dbReference type="PROSITE" id="PS50213">
    <property type="entry name" value="FAS1"/>
    <property type="match status" value="2"/>
</dbReference>